<evidence type="ECO:0000313" key="2">
    <source>
        <dbReference type="Proteomes" id="UP000688947"/>
    </source>
</evidence>
<reference evidence="1" key="1">
    <citation type="submission" date="2021-01" db="EMBL/GenBank/DDBJ databases">
        <title>Phytophthora aleatoria, a newly-described species from Pinus radiata is distinct from Phytophthora cactorum isolates based on comparative genomics.</title>
        <authorList>
            <person name="Mcdougal R."/>
            <person name="Panda P."/>
            <person name="Williams N."/>
            <person name="Studholme D.J."/>
        </authorList>
    </citation>
    <scope>NUCLEOTIDE SEQUENCE</scope>
    <source>
        <strain evidence="1">NZFS 3830</strain>
    </source>
</reference>
<dbReference type="AlphaFoldDB" id="A0A8T1UZF3"/>
<sequence>MFASGPFSMDFGERVKMAAWLMPIVNELGVSLTQMAIAWAAASETCRLFYWEQVAHPSWRRT</sequence>
<evidence type="ECO:0000313" key="1">
    <source>
        <dbReference type="EMBL" id="KAG6973405.1"/>
    </source>
</evidence>
<comment type="caution">
    <text evidence="1">The sequence shown here is derived from an EMBL/GenBank/DDBJ whole genome shotgun (WGS) entry which is preliminary data.</text>
</comment>
<accession>A0A8T1UZF3</accession>
<name>A0A8T1UZF3_9STRA</name>
<gene>
    <name evidence="1" type="ORF">JG687_00000924</name>
</gene>
<proteinExistence type="predicted"/>
<dbReference type="EMBL" id="JAENGZ010000020">
    <property type="protein sequence ID" value="KAG6973405.1"/>
    <property type="molecule type" value="Genomic_DNA"/>
</dbReference>
<dbReference type="OrthoDB" id="10364528at2759"/>
<organism evidence="1 2">
    <name type="scientific">Phytophthora cactorum</name>
    <dbReference type="NCBI Taxonomy" id="29920"/>
    <lineage>
        <taxon>Eukaryota</taxon>
        <taxon>Sar</taxon>
        <taxon>Stramenopiles</taxon>
        <taxon>Oomycota</taxon>
        <taxon>Peronosporomycetes</taxon>
        <taxon>Peronosporales</taxon>
        <taxon>Peronosporaceae</taxon>
        <taxon>Phytophthora</taxon>
    </lineage>
</organism>
<dbReference type="Proteomes" id="UP000688947">
    <property type="component" value="Unassembled WGS sequence"/>
</dbReference>
<protein>
    <submittedName>
        <fullName evidence="1">Uncharacterized protein</fullName>
    </submittedName>
</protein>